<dbReference type="PANTHER" id="PTHR30136">
    <property type="entry name" value="HELIX-TURN-HELIX TRANSCRIPTIONAL REGULATOR, ICLR FAMILY"/>
    <property type="match status" value="1"/>
</dbReference>
<dbReference type="Gene3D" id="1.10.10.10">
    <property type="entry name" value="Winged helix-like DNA-binding domain superfamily/Winged helix DNA-binding domain"/>
    <property type="match status" value="1"/>
</dbReference>
<dbReference type="AlphaFoldDB" id="A0A540VMG8"/>
<dbReference type="PANTHER" id="PTHR30136:SF35">
    <property type="entry name" value="HTH-TYPE TRANSCRIPTIONAL REGULATOR RV1719"/>
    <property type="match status" value="1"/>
</dbReference>
<keyword evidence="1" id="KW-0805">Transcription regulation</keyword>
<dbReference type="FunFam" id="1.10.10.10:FF:000056">
    <property type="entry name" value="IclR family transcriptional regulator"/>
    <property type="match status" value="1"/>
</dbReference>
<comment type="caution">
    <text evidence="8">The sequence shown here is derived from an EMBL/GenBank/DDBJ whole genome shotgun (WGS) entry which is preliminary data.</text>
</comment>
<evidence type="ECO:0000256" key="1">
    <source>
        <dbReference type="ARBA" id="ARBA00023015"/>
    </source>
</evidence>
<evidence type="ECO:0000256" key="4">
    <source>
        <dbReference type="ARBA" id="ARBA00058938"/>
    </source>
</evidence>
<feature type="domain" description="HTH iclR-type" evidence="6">
    <location>
        <begin position="5"/>
        <end position="66"/>
    </location>
</feature>
<evidence type="ECO:0000256" key="2">
    <source>
        <dbReference type="ARBA" id="ARBA00023125"/>
    </source>
</evidence>
<dbReference type="InterPro" id="IPR014757">
    <property type="entry name" value="Tscrpt_reg_IclR_C"/>
</dbReference>
<evidence type="ECO:0000259" key="6">
    <source>
        <dbReference type="PROSITE" id="PS51077"/>
    </source>
</evidence>
<dbReference type="SUPFAM" id="SSF46785">
    <property type="entry name" value="Winged helix' DNA-binding domain"/>
    <property type="match status" value="1"/>
</dbReference>
<organism evidence="8 9">
    <name type="scientific">Litorilinea aerophila</name>
    <dbReference type="NCBI Taxonomy" id="1204385"/>
    <lineage>
        <taxon>Bacteria</taxon>
        <taxon>Bacillati</taxon>
        <taxon>Chloroflexota</taxon>
        <taxon>Caldilineae</taxon>
        <taxon>Caldilineales</taxon>
        <taxon>Caldilineaceae</taxon>
        <taxon>Litorilinea</taxon>
    </lineage>
</organism>
<dbReference type="InterPro" id="IPR005471">
    <property type="entry name" value="Tscrpt_reg_IclR_N"/>
</dbReference>
<dbReference type="Gene3D" id="3.30.450.40">
    <property type="match status" value="1"/>
</dbReference>
<dbReference type="EMBL" id="VIGC01000001">
    <property type="protein sequence ID" value="TQE97959.1"/>
    <property type="molecule type" value="Genomic_DNA"/>
</dbReference>
<evidence type="ECO:0000256" key="3">
    <source>
        <dbReference type="ARBA" id="ARBA00023163"/>
    </source>
</evidence>
<dbReference type="GO" id="GO:0045892">
    <property type="term" value="P:negative regulation of DNA-templated transcription"/>
    <property type="evidence" value="ECO:0007669"/>
    <property type="project" value="TreeGrafter"/>
</dbReference>
<keyword evidence="3" id="KW-0804">Transcription</keyword>
<dbReference type="RefSeq" id="WP_141608172.1">
    <property type="nucleotide sequence ID" value="NZ_VIGC02000001.1"/>
</dbReference>
<keyword evidence="2" id="KW-0238">DNA-binding</keyword>
<dbReference type="PROSITE" id="PS51078">
    <property type="entry name" value="ICLR_ED"/>
    <property type="match status" value="1"/>
</dbReference>
<dbReference type="SMART" id="SM00346">
    <property type="entry name" value="HTH_ICLR"/>
    <property type="match status" value="1"/>
</dbReference>
<evidence type="ECO:0000313" key="8">
    <source>
        <dbReference type="EMBL" id="TQE97959.1"/>
    </source>
</evidence>
<dbReference type="FunCoup" id="A0A540VMG8">
    <property type="interactions" value="56"/>
</dbReference>
<dbReference type="Proteomes" id="UP000317371">
    <property type="component" value="Unassembled WGS sequence"/>
</dbReference>
<dbReference type="Pfam" id="PF01614">
    <property type="entry name" value="IclR_C"/>
    <property type="match status" value="1"/>
</dbReference>
<dbReference type="GO" id="GO:0003700">
    <property type="term" value="F:DNA-binding transcription factor activity"/>
    <property type="evidence" value="ECO:0007669"/>
    <property type="project" value="TreeGrafter"/>
</dbReference>
<dbReference type="SUPFAM" id="SSF55781">
    <property type="entry name" value="GAF domain-like"/>
    <property type="match status" value="1"/>
</dbReference>
<dbReference type="InterPro" id="IPR029016">
    <property type="entry name" value="GAF-like_dom_sf"/>
</dbReference>
<evidence type="ECO:0000256" key="5">
    <source>
        <dbReference type="ARBA" id="ARBA00070406"/>
    </source>
</evidence>
<reference evidence="8 9" key="1">
    <citation type="submission" date="2019-06" db="EMBL/GenBank/DDBJ databases">
        <title>Genome sequence of Litorilinea aerophila BAA-2444.</title>
        <authorList>
            <person name="Maclea K.S."/>
            <person name="Maurais E.G."/>
            <person name="Iannazzi L.C."/>
        </authorList>
    </citation>
    <scope>NUCLEOTIDE SEQUENCE [LARGE SCALE GENOMIC DNA]</scope>
    <source>
        <strain evidence="8 9">ATCC BAA-2444</strain>
    </source>
</reference>
<evidence type="ECO:0000313" key="9">
    <source>
        <dbReference type="Proteomes" id="UP000317371"/>
    </source>
</evidence>
<keyword evidence="9" id="KW-1185">Reference proteome</keyword>
<dbReference type="Pfam" id="PF09339">
    <property type="entry name" value="HTH_IclR"/>
    <property type="match status" value="1"/>
</dbReference>
<accession>A0A540VMG8</accession>
<dbReference type="InterPro" id="IPR036388">
    <property type="entry name" value="WH-like_DNA-bd_sf"/>
</dbReference>
<comment type="function">
    <text evidence="4">May be an activator protein for the gylABX operon.</text>
</comment>
<protein>
    <recommendedName>
        <fullName evidence="5">Glycerol operon regulatory protein</fullName>
    </recommendedName>
</protein>
<dbReference type="InterPro" id="IPR036390">
    <property type="entry name" value="WH_DNA-bd_sf"/>
</dbReference>
<name>A0A540VMG8_9CHLR</name>
<proteinExistence type="predicted"/>
<dbReference type="GO" id="GO:0003677">
    <property type="term" value="F:DNA binding"/>
    <property type="evidence" value="ECO:0007669"/>
    <property type="project" value="UniProtKB-KW"/>
</dbReference>
<sequence length="267" mass="29185">MGTVIQSVLKAIDILHLFSPDEPRLSLGEISRRLNLPKSTAHNLVNTLAARHFIEQQEDGRYALGPAIIALTQAVRINVELRDVAAPLLRELAETARESVYLAVLDGTFALYIYAVESSARLRARTAVGDRAHLHCTSVGKAMLSALPEAQVRAIIREVGLPRFTDRTLTDPEALLQELAETRQRGFALDRGEHEAHNYCVGAPIFDRRGQVIAACSVSGTDPAILGERLPDLAARVLYVAQEIGRYQGYLPSRSAMIHTNHGPLGA</sequence>
<dbReference type="OrthoDB" id="9791752at2"/>
<gene>
    <name evidence="8" type="ORF">FKZ61_00855</name>
</gene>
<feature type="domain" description="IclR-ED" evidence="7">
    <location>
        <begin position="67"/>
        <end position="250"/>
    </location>
</feature>
<dbReference type="InParanoid" id="A0A540VMG8"/>
<dbReference type="InterPro" id="IPR050707">
    <property type="entry name" value="HTH_MetabolicPath_Reg"/>
</dbReference>
<evidence type="ECO:0000259" key="7">
    <source>
        <dbReference type="PROSITE" id="PS51078"/>
    </source>
</evidence>
<dbReference type="PROSITE" id="PS51077">
    <property type="entry name" value="HTH_ICLR"/>
    <property type="match status" value="1"/>
</dbReference>